<sequence>MNDKHKSLDLQTELATIRIICAGRDLRRRQALKMGDAGLDVPEPGSDSSLPAHSQTVPSTERQAETSPH</sequence>
<name>A0AAD7WJZ9_9TELE</name>
<feature type="compositionally biased region" description="Polar residues" evidence="1">
    <location>
        <begin position="46"/>
        <end position="61"/>
    </location>
</feature>
<organism evidence="2 3">
    <name type="scientific">Aldrovandia affinis</name>
    <dbReference type="NCBI Taxonomy" id="143900"/>
    <lineage>
        <taxon>Eukaryota</taxon>
        <taxon>Metazoa</taxon>
        <taxon>Chordata</taxon>
        <taxon>Craniata</taxon>
        <taxon>Vertebrata</taxon>
        <taxon>Euteleostomi</taxon>
        <taxon>Actinopterygii</taxon>
        <taxon>Neopterygii</taxon>
        <taxon>Teleostei</taxon>
        <taxon>Notacanthiformes</taxon>
        <taxon>Halosauridae</taxon>
        <taxon>Aldrovandia</taxon>
    </lineage>
</organism>
<evidence type="ECO:0000313" key="2">
    <source>
        <dbReference type="EMBL" id="KAJ8399658.1"/>
    </source>
</evidence>
<gene>
    <name evidence="2" type="ORF">AAFF_G00407630</name>
</gene>
<accession>A0AAD7WJZ9</accession>
<keyword evidence="3" id="KW-1185">Reference proteome</keyword>
<protein>
    <submittedName>
        <fullName evidence="2">Uncharacterized protein</fullName>
    </submittedName>
</protein>
<evidence type="ECO:0000313" key="3">
    <source>
        <dbReference type="Proteomes" id="UP001221898"/>
    </source>
</evidence>
<dbReference type="Proteomes" id="UP001221898">
    <property type="component" value="Unassembled WGS sequence"/>
</dbReference>
<comment type="caution">
    <text evidence="2">The sequence shown here is derived from an EMBL/GenBank/DDBJ whole genome shotgun (WGS) entry which is preliminary data.</text>
</comment>
<dbReference type="AlphaFoldDB" id="A0AAD7WJZ9"/>
<proteinExistence type="predicted"/>
<feature type="region of interest" description="Disordered" evidence="1">
    <location>
        <begin position="35"/>
        <end position="69"/>
    </location>
</feature>
<dbReference type="EMBL" id="JAINUG010000081">
    <property type="protein sequence ID" value="KAJ8399658.1"/>
    <property type="molecule type" value="Genomic_DNA"/>
</dbReference>
<reference evidence="2" key="1">
    <citation type="journal article" date="2023" name="Science">
        <title>Genome structures resolve the early diversification of teleost fishes.</title>
        <authorList>
            <person name="Parey E."/>
            <person name="Louis A."/>
            <person name="Montfort J."/>
            <person name="Bouchez O."/>
            <person name="Roques C."/>
            <person name="Iampietro C."/>
            <person name="Lluch J."/>
            <person name="Castinel A."/>
            <person name="Donnadieu C."/>
            <person name="Desvignes T."/>
            <person name="Floi Bucao C."/>
            <person name="Jouanno E."/>
            <person name="Wen M."/>
            <person name="Mejri S."/>
            <person name="Dirks R."/>
            <person name="Jansen H."/>
            <person name="Henkel C."/>
            <person name="Chen W.J."/>
            <person name="Zahm M."/>
            <person name="Cabau C."/>
            <person name="Klopp C."/>
            <person name="Thompson A.W."/>
            <person name="Robinson-Rechavi M."/>
            <person name="Braasch I."/>
            <person name="Lecointre G."/>
            <person name="Bobe J."/>
            <person name="Postlethwait J.H."/>
            <person name="Berthelot C."/>
            <person name="Roest Crollius H."/>
            <person name="Guiguen Y."/>
        </authorList>
    </citation>
    <scope>NUCLEOTIDE SEQUENCE</scope>
    <source>
        <strain evidence="2">NC1722</strain>
    </source>
</reference>
<evidence type="ECO:0000256" key="1">
    <source>
        <dbReference type="SAM" id="MobiDB-lite"/>
    </source>
</evidence>